<organism evidence="3 4">
    <name type="scientific">Aliiroseovarius crassostreae</name>
    <dbReference type="NCBI Taxonomy" id="154981"/>
    <lineage>
        <taxon>Bacteria</taxon>
        <taxon>Pseudomonadati</taxon>
        <taxon>Pseudomonadota</taxon>
        <taxon>Alphaproteobacteria</taxon>
        <taxon>Rhodobacterales</taxon>
        <taxon>Paracoccaceae</taxon>
        <taxon>Aliiroseovarius</taxon>
    </lineage>
</organism>
<evidence type="ECO:0000313" key="4">
    <source>
        <dbReference type="Proteomes" id="UP000050471"/>
    </source>
</evidence>
<keyword evidence="1" id="KW-0812">Transmembrane</keyword>
<dbReference type="STRING" id="154981.AKJ29_07560"/>
<reference evidence="3 4" key="1">
    <citation type="submission" date="2015-09" db="EMBL/GenBank/DDBJ databases">
        <title>Draft genome sequence of Aliiroseovarius crassostreae CV919-312TSm, the causative agent of Roseovarius Oyster Disease (formerly Juvenile Oyster Disease).</title>
        <authorList>
            <person name="Kessner L."/>
            <person name="Spinard E."/>
            <person name="Nelson D."/>
        </authorList>
    </citation>
    <scope>NUCLEOTIDE SEQUENCE [LARGE SCALE GENOMIC DNA]</scope>
    <source>
        <strain evidence="3 4">CV919-312</strain>
    </source>
</reference>
<dbReference type="EMBL" id="LKBA01000019">
    <property type="protein sequence ID" value="KPN62124.1"/>
    <property type="molecule type" value="Genomic_DNA"/>
</dbReference>
<evidence type="ECO:0000256" key="1">
    <source>
        <dbReference type="SAM" id="Phobius"/>
    </source>
</evidence>
<evidence type="ECO:0000259" key="2">
    <source>
        <dbReference type="Pfam" id="PF07811"/>
    </source>
</evidence>
<dbReference type="Pfam" id="PF07811">
    <property type="entry name" value="TadE"/>
    <property type="match status" value="1"/>
</dbReference>
<protein>
    <recommendedName>
        <fullName evidence="2">TadE-like domain-containing protein</fullName>
    </recommendedName>
</protein>
<sequence length="220" mass="23365">MVRSWTYRRGGPACRFWRDQSGISFVEGLIVLPVVLLVFSVMIELGFAVFQWNQTVKALQLGARLAVVSDPLLSTSGSQWTALTDYGTAAAGDPVPDSNVSASCGAGKSEACLTDSMRRLIFGINSSGDIDDRCAPGEGLMPGMCDFNTRIRPEHVWVSYQRSGLGYVGRPLGPVLTVTVGTSGLSLNLPFLGALIGLDNMAIPAHPVSITSEDLSSISP</sequence>
<keyword evidence="4" id="KW-1185">Reference proteome</keyword>
<keyword evidence="1" id="KW-0472">Membrane</keyword>
<feature type="transmembrane region" description="Helical" evidence="1">
    <location>
        <begin position="25"/>
        <end position="50"/>
    </location>
</feature>
<dbReference type="InterPro" id="IPR012495">
    <property type="entry name" value="TadE-like_dom"/>
</dbReference>
<keyword evidence="1" id="KW-1133">Transmembrane helix</keyword>
<dbReference type="AlphaFoldDB" id="A0A0P7HZV0"/>
<evidence type="ECO:0000313" key="3">
    <source>
        <dbReference type="EMBL" id="KPN62124.1"/>
    </source>
</evidence>
<feature type="domain" description="TadE-like" evidence="2">
    <location>
        <begin position="22"/>
        <end position="64"/>
    </location>
</feature>
<name>A0A0P7HZV0_9RHOB</name>
<accession>A0A0P7HZV0</accession>
<gene>
    <name evidence="3" type="ORF">AKJ29_07560</name>
</gene>
<dbReference type="OrthoDB" id="7865585at2"/>
<proteinExistence type="predicted"/>
<comment type="caution">
    <text evidence="3">The sequence shown here is derived from an EMBL/GenBank/DDBJ whole genome shotgun (WGS) entry which is preliminary data.</text>
</comment>
<dbReference type="Proteomes" id="UP000050471">
    <property type="component" value="Unassembled WGS sequence"/>
</dbReference>